<feature type="domain" description="Histidine kinase" evidence="8">
    <location>
        <begin position="226"/>
        <end position="447"/>
    </location>
</feature>
<dbReference type="NCBIfam" id="NF041735">
    <property type="entry name" value="hist_kin_RppB"/>
    <property type="match status" value="1"/>
</dbReference>
<dbReference type="InterPro" id="IPR049835">
    <property type="entry name" value="RppB"/>
</dbReference>
<evidence type="ECO:0000313" key="9">
    <source>
        <dbReference type="EMBL" id="WPF90042.1"/>
    </source>
</evidence>
<dbReference type="SUPFAM" id="SSF47384">
    <property type="entry name" value="Homodimeric domain of signal transducing histidine kinase"/>
    <property type="match status" value="1"/>
</dbReference>
<dbReference type="PROSITE" id="PS50109">
    <property type="entry name" value="HIS_KIN"/>
    <property type="match status" value="1"/>
</dbReference>
<reference evidence="9" key="1">
    <citation type="submission" date="2023-11" db="EMBL/GenBank/DDBJ databases">
        <title>Genome sequence of Cyanobacterium aponinum BCRC AL20115.</title>
        <authorList>
            <person name="Chang H.-Y."/>
            <person name="Lin K.-M."/>
            <person name="Hsueh H.-T."/>
            <person name="Chu H.-A."/>
            <person name="Kuo C.-H."/>
        </authorList>
    </citation>
    <scope>NUCLEOTIDE SEQUENCE</scope>
    <source>
        <strain evidence="9">AL20115</strain>
    </source>
</reference>
<keyword evidence="7" id="KW-0472">Membrane</keyword>
<evidence type="ECO:0000256" key="1">
    <source>
        <dbReference type="ARBA" id="ARBA00000085"/>
    </source>
</evidence>
<evidence type="ECO:0000256" key="6">
    <source>
        <dbReference type="ARBA" id="ARBA00023012"/>
    </source>
</evidence>
<keyword evidence="7" id="KW-0812">Transmembrane</keyword>
<sequence length="449" mass="51305">MKINRLFNQTKISLTCWYASVFSGIISLGAFFVYEAIAHAHYITINQELKTVAGTFHDTLEPLLIQPNKLEKNVKEIILDLCLIDEKCGNQSYENRYIKGLIQQGKYYLKFYDLSGNLLGNAGVKIDNLSLNYSLEEFTSIQDNQNNNYRQISLLLHTKENKEWGYLQIGRSLEDFDRYVNNIKWLLLLGLPLLIILVIIASWYLAEKAIQPLAQSYQQMQQFGSDVAHELRTPLSAIKATIDSVFLSHNLTLEDSQETFKIIHRQNDRLINLVNDLLILTRLDSGLENTDKIKKNKINLADLINDLTEELSYLALKNQVNLTKEIKESKVFILGNEEQIYRLLANLTINAINYNKKNGQVTIFLETTKKEVIIKVIDTGIGINKEEQKLIFNRFYRINKARNREKGSCGLGLAIANAIALNHGGRIILESQENQGSIFTVYLPKIISS</sequence>
<dbReference type="FunFam" id="3.30.565.10:FF:000006">
    <property type="entry name" value="Sensor histidine kinase WalK"/>
    <property type="match status" value="1"/>
</dbReference>
<dbReference type="GO" id="GO:0000155">
    <property type="term" value="F:phosphorelay sensor kinase activity"/>
    <property type="evidence" value="ECO:0007669"/>
    <property type="project" value="InterPro"/>
</dbReference>
<dbReference type="PRINTS" id="PR00344">
    <property type="entry name" value="BCTRLSENSOR"/>
</dbReference>
<dbReference type="GO" id="GO:0004721">
    <property type="term" value="F:phosphoprotein phosphatase activity"/>
    <property type="evidence" value="ECO:0007669"/>
    <property type="project" value="TreeGrafter"/>
</dbReference>
<keyword evidence="5 9" id="KW-0418">Kinase</keyword>
<evidence type="ECO:0000256" key="2">
    <source>
        <dbReference type="ARBA" id="ARBA00012438"/>
    </source>
</evidence>
<dbReference type="SMART" id="SM00387">
    <property type="entry name" value="HATPase_c"/>
    <property type="match status" value="1"/>
</dbReference>
<keyword evidence="6" id="KW-0902">Two-component regulatory system</keyword>
<organism evidence="9">
    <name type="scientific">Cyanobacterium aponinum AL20115</name>
    <dbReference type="NCBI Taxonomy" id="3090662"/>
    <lineage>
        <taxon>Bacteria</taxon>
        <taxon>Bacillati</taxon>
        <taxon>Cyanobacteriota</taxon>
        <taxon>Cyanophyceae</taxon>
        <taxon>Oscillatoriophycideae</taxon>
        <taxon>Chroococcales</taxon>
        <taxon>Geminocystaceae</taxon>
        <taxon>Cyanobacterium</taxon>
    </lineage>
</organism>
<dbReference type="EC" id="2.7.13.3" evidence="2"/>
<dbReference type="EMBL" id="CP138348">
    <property type="protein sequence ID" value="WPF90042.1"/>
    <property type="molecule type" value="Genomic_DNA"/>
</dbReference>
<dbReference type="InterPro" id="IPR004358">
    <property type="entry name" value="Sig_transdc_His_kin-like_C"/>
</dbReference>
<comment type="catalytic activity">
    <reaction evidence="1">
        <text>ATP + protein L-histidine = ADP + protein N-phospho-L-histidine.</text>
        <dbReference type="EC" id="2.7.13.3"/>
    </reaction>
</comment>
<dbReference type="PANTHER" id="PTHR45453">
    <property type="entry name" value="PHOSPHATE REGULON SENSOR PROTEIN PHOR"/>
    <property type="match status" value="1"/>
</dbReference>
<proteinExistence type="predicted"/>
<feature type="transmembrane region" description="Helical" evidence="7">
    <location>
        <begin position="185"/>
        <end position="206"/>
    </location>
</feature>
<protein>
    <recommendedName>
        <fullName evidence="2">histidine kinase</fullName>
        <ecNumber evidence="2">2.7.13.3</ecNumber>
    </recommendedName>
</protein>
<feature type="transmembrane region" description="Helical" evidence="7">
    <location>
        <begin position="12"/>
        <end position="34"/>
    </location>
</feature>
<evidence type="ECO:0000256" key="4">
    <source>
        <dbReference type="ARBA" id="ARBA00022679"/>
    </source>
</evidence>
<accession>A0AAF0ZH12</accession>
<evidence type="ECO:0000256" key="3">
    <source>
        <dbReference type="ARBA" id="ARBA00022553"/>
    </source>
</evidence>
<dbReference type="CDD" id="cd00082">
    <property type="entry name" value="HisKA"/>
    <property type="match status" value="1"/>
</dbReference>
<keyword evidence="4 9" id="KW-0808">Transferase</keyword>
<dbReference type="InterPro" id="IPR003594">
    <property type="entry name" value="HATPase_dom"/>
</dbReference>
<dbReference type="Gene3D" id="1.10.287.130">
    <property type="match status" value="1"/>
</dbReference>
<dbReference type="Pfam" id="PF02518">
    <property type="entry name" value="HATPase_c"/>
    <property type="match status" value="1"/>
</dbReference>
<dbReference type="Gene3D" id="3.30.565.10">
    <property type="entry name" value="Histidine kinase-like ATPase, C-terminal domain"/>
    <property type="match status" value="1"/>
</dbReference>
<keyword evidence="3" id="KW-0597">Phosphoprotein</keyword>
<dbReference type="InterPro" id="IPR036097">
    <property type="entry name" value="HisK_dim/P_sf"/>
</dbReference>
<dbReference type="SUPFAM" id="SSF55874">
    <property type="entry name" value="ATPase domain of HSP90 chaperone/DNA topoisomerase II/histidine kinase"/>
    <property type="match status" value="1"/>
</dbReference>
<evidence type="ECO:0000256" key="5">
    <source>
        <dbReference type="ARBA" id="ARBA00022777"/>
    </source>
</evidence>
<dbReference type="PANTHER" id="PTHR45453:SF1">
    <property type="entry name" value="PHOSPHATE REGULON SENSOR PROTEIN PHOR"/>
    <property type="match status" value="1"/>
</dbReference>
<dbReference type="CDD" id="cd00075">
    <property type="entry name" value="HATPase"/>
    <property type="match status" value="1"/>
</dbReference>
<evidence type="ECO:0000256" key="7">
    <source>
        <dbReference type="SAM" id="Phobius"/>
    </source>
</evidence>
<dbReference type="RefSeq" id="WP_320002144.1">
    <property type="nucleotide sequence ID" value="NZ_CP138348.1"/>
</dbReference>
<dbReference type="InterPro" id="IPR050351">
    <property type="entry name" value="BphY/WalK/GraS-like"/>
</dbReference>
<name>A0AAF0ZH12_9CHRO</name>
<gene>
    <name evidence="9" type="primary">rppB</name>
    <name evidence="9" type="ORF">SAY89_07185</name>
</gene>
<dbReference type="InterPro" id="IPR036890">
    <property type="entry name" value="HATPase_C_sf"/>
</dbReference>
<evidence type="ECO:0000259" key="8">
    <source>
        <dbReference type="PROSITE" id="PS50109"/>
    </source>
</evidence>
<dbReference type="AlphaFoldDB" id="A0AAF0ZH12"/>
<dbReference type="InterPro" id="IPR005467">
    <property type="entry name" value="His_kinase_dom"/>
</dbReference>
<dbReference type="Pfam" id="PF00512">
    <property type="entry name" value="HisKA"/>
    <property type="match status" value="1"/>
</dbReference>
<keyword evidence="7" id="KW-1133">Transmembrane helix</keyword>
<dbReference type="GO" id="GO:0005886">
    <property type="term" value="C:plasma membrane"/>
    <property type="evidence" value="ECO:0007669"/>
    <property type="project" value="TreeGrafter"/>
</dbReference>
<dbReference type="InterPro" id="IPR003661">
    <property type="entry name" value="HisK_dim/P_dom"/>
</dbReference>
<dbReference type="SMART" id="SM00388">
    <property type="entry name" value="HisKA"/>
    <property type="match status" value="1"/>
</dbReference>
<dbReference type="GO" id="GO:0016036">
    <property type="term" value="P:cellular response to phosphate starvation"/>
    <property type="evidence" value="ECO:0007669"/>
    <property type="project" value="TreeGrafter"/>
</dbReference>